<feature type="signal peptide" evidence="1">
    <location>
        <begin position="1"/>
        <end position="27"/>
    </location>
</feature>
<feature type="chain" id="PRO_5042232934" evidence="1">
    <location>
        <begin position="28"/>
        <end position="109"/>
    </location>
</feature>
<dbReference type="Pfam" id="PF18692">
    <property type="entry name" value="DUF5640"/>
    <property type="match status" value="1"/>
</dbReference>
<evidence type="ECO:0000313" key="3">
    <source>
        <dbReference type="EMBL" id="MCC2135709.1"/>
    </source>
</evidence>
<dbReference type="PROSITE" id="PS51257">
    <property type="entry name" value="PROKAR_LIPOPROTEIN"/>
    <property type="match status" value="1"/>
</dbReference>
<name>A0AAE3DHD5_9FIRM</name>
<feature type="domain" description="DUF5640" evidence="2">
    <location>
        <begin position="24"/>
        <end position="107"/>
    </location>
</feature>
<reference evidence="3" key="1">
    <citation type="submission" date="2021-10" db="EMBL/GenBank/DDBJ databases">
        <title>Anaerobic single-cell dispensing facilitates the cultivation of human gut bacteria.</title>
        <authorList>
            <person name="Afrizal A."/>
        </authorList>
    </citation>
    <scope>NUCLEOTIDE SEQUENCE</scope>
    <source>
        <strain evidence="3">CLA-AA-H250</strain>
    </source>
</reference>
<evidence type="ECO:0000259" key="2">
    <source>
        <dbReference type="Pfam" id="PF18692"/>
    </source>
</evidence>
<dbReference type="InterPro" id="IPR040984">
    <property type="entry name" value="DUF5640"/>
</dbReference>
<dbReference type="RefSeq" id="WP_308448333.1">
    <property type="nucleotide sequence ID" value="NZ_JAJEQC010000001.1"/>
</dbReference>
<proteinExistence type="predicted"/>
<protein>
    <submittedName>
        <fullName evidence="3">DUF5640 domain-containing protein</fullName>
    </submittedName>
</protein>
<gene>
    <name evidence="3" type="ORF">LKD31_01585</name>
</gene>
<evidence type="ECO:0000313" key="4">
    <source>
        <dbReference type="Proteomes" id="UP001199424"/>
    </source>
</evidence>
<keyword evidence="4" id="KW-1185">Reference proteome</keyword>
<evidence type="ECO:0000256" key="1">
    <source>
        <dbReference type="SAM" id="SignalP"/>
    </source>
</evidence>
<dbReference type="EMBL" id="JAJEQC010000001">
    <property type="protein sequence ID" value="MCC2135709.1"/>
    <property type="molecule type" value="Genomic_DNA"/>
</dbReference>
<accession>A0AAE3DHD5</accession>
<dbReference type="AlphaFoldDB" id="A0AAE3DHD5"/>
<comment type="caution">
    <text evidence="3">The sequence shown here is derived from an EMBL/GenBank/DDBJ whole genome shotgun (WGS) entry which is preliminary data.</text>
</comment>
<dbReference type="Proteomes" id="UP001199424">
    <property type="component" value="Unassembled WGS sequence"/>
</dbReference>
<sequence>MKKFVALLLIVVTLLTLSACGSKDALAGTWSAELGADGTITWTFNGSGKCTMENAYMKQDGTYTIEGDQLTVTLEAWSDPSTYTFSVDGNSLTMNENSGYGISGTFTKK</sequence>
<organism evidence="3 4">
    <name type="scientific">Hominenteromicrobium mulieris</name>
    <dbReference type="NCBI Taxonomy" id="2885357"/>
    <lineage>
        <taxon>Bacteria</taxon>
        <taxon>Bacillati</taxon>
        <taxon>Bacillota</taxon>
        <taxon>Clostridia</taxon>
        <taxon>Eubacteriales</taxon>
        <taxon>Oscillospiraceae</taxon>
        <taxon>Hominenteromicrobium</taxon>
    </lineage>
</organism>
<keyword evidence="1" id="KW-0732">Signal</keyword>